<keyword evidence="1" id="KW-0282">Flagellum</keyword>
<keyword evidence="2" id="KW-1185">Reference proteome</keyword>
<sequence>MITLTRLSGSVFALNSDLIERIDATPDTVISLVDGKKYVVAEGLEDVVELIRRHRGEIVARSAYVPVGVTADDEPAPPRLASVAALRPADARSCRGEA</sequence>
<gene>
    <name evidence="1" type="ORF">BJ989_003346</name>
</gene>
<name>A0A7Y9UNC8_9ACTN</name>
<organism evidence="1 2">
    <name type="scientific">Nocardioides perillae</name>
    <dbReference type="NCBI Taxonomy" id="1119534"/>
    <lineage>
        <taxon>Bacteria</taxon>
        <taxon>Bacillati</taxon>
        <taxon>Actinomycetota</taxon>
        <taxon>Actinomycetes</taxon>
        <taxon>Propionibacteriales</taxon>
        <taxon>Nocardioidaceae</taxon>
        <taxon>Nocardioides</taxon>
    </lineage>
</organism>
<protein>
    <submittedName>
        <fullName evidence="1">Flagellar protein FlbD</fullName>
    </submittedName>
</protein>
<dbReference type="InterPro" id="IPR009384">
    <property type="entry name" value="SwrD-like"/>
</dbReference>
<dbReference type="EMBL" id="JACCAC010000001">
    <property type="protein sequence ID" value="NYG57042.1"/>
    <property type="molecule type" value="Genomic_DNA"/>
</dbReference>
<dbReference type="RefSeq" id="WP_179519191.1">
    <property type="nucleotide sequence ID" value="NZ_JACCAC010000001.1"/>
</dbReference>
<comment type="caution">
    <text evidence="1">The sequence shown here is derived from an EMBL/GenBank/DDBJ whole genome shotgun (WGS) entry which is preliminary data.</text>
</comment>
<evidence type="ECO:0000313" key="1">
    <source>
        <dbReference type="EMBL" id="NYG57042.1"/>
    </source>
</evidence>
<keyword evidence="1" id="KW-0969">Cilium</keyword>
<dbReference type="PANTHER" id="PTHR39185:SF1">
    <property type="entry name" value="SWARMING MOTILITY PROTEIN SWRD"/>
    <property type="match status" value="1"/>
</dbReference>
<dbReference type="AlphaFoldDB" id="A0A7Y9UNC8"/>
<dbReference type="Proteomes" id="UP000544110">
    <property type="component" value="Unassembled WGS sequence"/>
</dbReference>
<evidence type="ECO:0000313" key="2">
    <source>
        <dbReference type="Proteomes" id="UP000544110"/>
    </source>
</evidence>
<dbReference type="PANTHER" id="PTHR39185">
    <property type="entry name" value="SWARMING MOTILITY PROTEIN SWRD"/>
    <property type="match status" value="1"/>
</dbReference>
<keyword evidence="1" id="KW-0966">Cell projection</keyword>
<proteinExistence type="predicted"/>
<accession>A0A7Y9UNC8</accession>
<dbReference type="Pfam" id="PF06289">
    <property type="entry name" value="FlbD"/>
    <property type="match status" value="1"/>
</dbReference>
<reference evidence="1 2" key="1">
    <citation type="submission" date="2020-07" db="EMBL/GenBank/DDBJ databases">
        <title>Sequencing the genomes of 1000 actinobacteria strains.</title>
        <authorList>
            <person name="Klenk H.-P."/>
        </authorList>
    </citation>
    <scope>NUCLEOTIDE SEQUENCE [LARGE SCALE GENOMIC DNA]</scope>
    <source>
        <strain evidence="1 2">DSM 24552</strain>
    </source>
</reference>